<dbReference type="InterPro" id="IPR000792">
    <property type="entry name" value="Tscrpt_reg_LuxR_C"/>
</dbReference>
<evidence type="ECO:0000256" key="1">
    <source>
        <dbReference type="ARBA" id="ARBA00023015"/>
    </source>
</evidence>
<dbReference type="Gene3D" id="1.10.10.10">
    <property type="entry name" value="Winged helix-like DNA-binding domain superfamily/Winged helix DNA-binding domain"/>
    <property type="match status" value="1"/>
</dbReference>
<protein>
    <submittedName>
        <fullName evidence="5">Helix-turn-helix transcriptional regulator</fullName>
    </submittedName>
</protein>
<gene>
    <name evidence="5" type="ORF">ACFOW7_02635</name>
</gene>
<organism evidence="5 6">
    <name type="scientific">Chitinimonas lacunae</name>
    <dbReference type="NCBI Taxonomy" id="1963018"/>
    <lineage>
        <taxon>Bacteria</taxon>
        <taxon>Pseudomonadati</taxon>
        <taxon>Pseudomonadota</taxon>
        <taxon>Betaproteobacteria</taxon>
        <taxon>Neisseriales</taxon>
        <taxon>Chitinibacteraceae</taxon>
        <taxon>Chitinimonas</taxon>
    </lineage>
</organism>
<dbReference type="SUPFAM" id="SSF46894">
    <property type="entry name" value="C-terminal effector domain of the bipartite response regulators"/>
    <property type="match status" value="1"/>
</dbReference>
<name>A0ABV8MJD4_9NEIS</name>
<dbReference type="InterPro" id="IPR036388">
    <property type="entry name" value="WH-like_DNA-bd_sf"/>
</dbReference>
<evidence type="ECO:0000256" key="3">
    <source>
        <dbReference type="ARBA" id="ARBA00023163"/>
    </source>
</evidence>
<evidence type="ECO:0000313" key="5">
    <source>
        <dbReference type="EMBL" id="MFC4158248.1"/>
    </source>
</evidence>
<dbReference type="Pfam" id="PF00196">
    <property type="entry name" value="GerE"/>
    <property type="match status" value="1"/>
</dbReference>
<dbReference type="InterPro" id="IPR036693">
    <property type="entry name" value="TF_LuxR_autoind-bd_dom_sf"/>
</dbReference>
<dbReference type="SUPFAM" id="SSF75516">
    <property type="entry name" value="Pheromone-binding domain of LuxR-like quorum-sensing transcription factors"/>
    <property type="match status" value="1"/>
</dbReference>
<keyword evidence="6" id="KW-1185">Reference proteome</keyword>
<keyword evidence="2" id="KW-0238">DNA-binding</keyword>
<dbReference type="Proteomes" id="UP001595791">
    <property type="component" value="Unassembled WGS sequence"/>
</dbReference>
<keyword evidence="3" id="KW-0804">Transcription</keyword>
<accession>A0ABV8MJD4</accession>
<dbReference type="InterPro" id="IPR005143">
    <property type="entry name" value="TF_LuxR_autoind-bd_dom"/>
</dbReference>
<comment type="caution">
    <text evidence="5">The sequence shown here is derived from an EMBL/GenBank/DDBJ whole genome shotgun (WGS) entry which is preliminary data.</text>
</comment>
<feature type="domain" description="HTH luxR-type" evidence="4">
    <location>
        <begin position="158"/>
        <end position="215"/>
    </location>
</feature>
<keyword evidence="1" id="KW-0805">Transcription regulation</keyword>
<dbReference type="InterPro" id="IPR016032">
    <property type="entry name" value="Sig_transdc_resp-reg_C-effctor"/>
</dbReference>
<dbReference type="Gene3D" id="3.30.450.80">
    <property type="entry name" value="Transcription factor LuxR-like, autoinducer-binding domain"/>
    <property type="match status" value="1"/>
</dbReference>
<dbReference type="EMBL" id="JBHSBU010000001">
    <property type="protein sequence ID" value="MFC4158248.1"/>
    <property type="molecule type" value="Genomic_DNA"/>
</dbReference>
<sequence>MSISLQSEIDTKVKSFAKKFGCNTYMVGYINPDSSERAWFIDNYESGEWATEENAQRDPLLAAIRKDKPRTQAWGPELYFRAEAGDIWEAASAAGLHSGVIAPIRPGGVRRMVVSLTRDTAFDGTAEQLDEQIRDLEQATHMLAGVVVDLFDTHVDYESKLTSGDKRLLQWAFHGCSTAEIADRVNLDMKLVHFRLNNIKERLGAGSAIQAAIMAARYGAITV</sequence>
<evidence type="ECO:0000256" key="2">
    <source>
        <dbReference type="ARBA" id="ARBA00023125"/>
    </source>
</evidence>
<dbReference type="SMART" id="SM00421">
    <property type="entry name" value="HTH_LUXR"/>
    <property type="match status" value="1"/>
</dbReference>
<reference evidence="6" key="1">
    <citation type="journal article" date="2019" name="Int. J. Syst. Evol. Microbiol.">
        <title>The Global Catalogue of Microorganisms (GCM) 10K type strain sequencing project: providing services to taxonomists for standard genome sequencing and annotation.</title>
        <authorList>
            <consortium name="The Broad Institute Genomics Platform"/>
            <consortium name="The Broad Institute Genome Sequencing Center for Infectious Disease"/>
            <person name="Wu L."/>
            <person name="Ma J."/>
        </authorList>
    </citation>
    <scope>NUCLEOTIDE SEQUENCE [LARGE SCALE GENOMIC DNA]</scope>
    <source>
        <strain evidence="6">LMG 29894</strain>
    </source>
</reference>
<dbReference type="Pfam" id="PF03472">
    <property type="entry name" value="Autoind_bind"/>
    <property type="match status" value="1"/>
</dbReference>
<evidence type="ECO:0000313" key="6">
    <source>
        <dbReference type="Proteomes" id="UP001595791"/>
    </source>
</evidence>
<dbReference type="RefSeq" id="WP_378160715.1">
    <property type="nucleotide sequence ID" value="NZ_JBHSBU010000001.1"/>
</dbReference>
<proteinExistence type="predicted"/>
<evidence type="ECO:0000259" key="4">
    <source>
        <dbReference type="SMART" id="SM00421"/>
    </source>
</evidence>